<organism evidence="9 10">
    <name type="scientific">Streptantibioticus cattleyicolor (strain ATCC 35852 / DSM 46488 / JCM 4925 / NBRC 14057 / NRRL 8057)</name>
    <name type="common">Streptomyces cattleya</name>
    <dbReference type="NCBI Taxonomy" id="1003195"/>
    <lineage>
        <taxon>Bacteria</taxon>
        <taxon>Bacillati</taxon>
        <taxon>Actinomycetota</taxon>
        <taxon>Actinomycetes</taxon>
        <taxon>Kitasatosporales</taxon>
        <taxon>Streptomycetaceae</taxon>
        <taxon>Streptantibioticus</taxon>
    </lineage>
</organism>
<accession>G8WX84</accession>
<evidence type="ECO:0000256" key="7">
    <source>
        <dbReference type="ARBA" id="ARBA00024033"/>
    </source>
</evidence>
<evidence type="ECO:0000256" key="4">
    <source>
        <dbReference type="ARBA" id="ARBA00022692"/>
    </source>
</evidence>
<dbReference type="KEGG" id="sct:SCAT_3624"/>
<dbReference type="InterPro" id="IPR018584">
    <property type="entry name" value="GT87"/>
</dbReference>
<dbReference type="AlphaFoldDB" id="F8JZA7"/>
<dbReference type="GO" id="GO:0016758">
    <property type="term" value="F:hexosyltransferase activity"/>
    <property type="evidence" value="ECO:0007669"/>
    <property type="project" value="InterPro"/>
</dbReference>
<dbReference type="HOGENOM" id="CLU_642370_0_0_11"/>
<dbReference type="EMBL" id="CP003219">
    <property type="protein sequence ID" value="AEW95989.1"/>
    <property type="molecule type" value="Genomic_DNA"/>
</dbReference>
<dbReference type="STRING" id="1003195.SCATT_36180"/>
<protein>
    <submittedName>
        <fullName evidence="9">Integral membrane protein</fullName>
    </submittedName>
</protein>
<evidence type="ECO:0000256" key="5">
    <source>
        <dbReference type="ARBA" id="ARBA00022989"/>
    </source>
</evidence>
<name>F8JZA7_STREN</name>
<keyword evidence="5 8" id="KW-1133">Transmembrane helix</keyword>
<dbReference type="Proteomes" id="UP000007842">
    <property type="component" value="Chromosome"/>
</dbReference>
<feature type="transmembrane region" description="Helical" evidence="8">
    <location>
        <begin position="20"/>
        <end position="39"/>
    </location>
</feature>
<dbReference type="PATRIC" id="fig|1003195.11.peg.5090"/>
<evidence type="ECO:0000256" key="1">
    <source>
        <dbReference type="ARBA" id="ARBA00004651"/>
    </source>
</evidence>
<dbReference type="eggNOG" id="ENOG5033KF2">
    <property type="taxonomic scope" value="Bacteria"/>
</dbReference>
<keyword evidence="10" id="KW-1185">Reference proteome</keyword>
<evidence type="ECO:0000256" key="6">
    <source>
        <dbReference type="ARBA" id="ARBA00023136"/>
    </source>
</evidence>
<evidence type="ECO:0000313" key="9">
    <source>
        <dbReference type="EMBL" id="AEW95989.1"/>
    </source>
</evidence>
<gene>
    <name evidence="9" type="ordered locus">SCATT_36180</name>
</gene>
<keyword evidence="2" id="KW-1003">Cell membrane</keyword>
<sequence length="428" mass="45445">MNSGKSDDSGVTAWLVRRASWPAQAAALALVLVAVFEVYRRSGLDGMDNRFVIRAARALLDGGSPYADRRFLYLPSSVLAAVPEALLPRGVLRPLVPAATAAAVLTGWWCALRIFEVSPRSRLGVLVAGGLVYFAPFRSLVLLGNWTAFSAAALPLALLLAVRSRWTAAGAVVGTAIALKPMLVPVTLLFLMARRPRALALAAGVPVVSSLAAALVMPNPTFFFTRTLPFLLHGQDAYARPFDASLVAILPRLGVPQSAALLAAAAASGAGVWCAWRRWTGAGAGLPGLQPSPVPGTARWTAGGGRGHLTERLRLAETATMLMLSAFLVSRPSFEHYSLVVLPLLLASVVVPGSVARTPWFWLTLLPQVPVIQWPLLRPVTRRAYKDALMLCGLAVVLAWTCVRGRRVLVPEQGGAADPRPAGSRATL</sequence>
<keyword evidence="6 8" id="KW-0472">Membrane</keyword>
<dbReference type="RefSeq" id="WP_014144345.1">
    <property type="nucleotide sequence ID" value="NC_016111.1"/>
</dbReference>
<keyword evidence="3" id="KW-0808">Transferase</keyword>
<accession>F8JZA7</accession>
<keyword evidence="4 8" id="KW-0812">Transmembrane</keyword>
<evidence type="ECO:0000256" key="3">
    <source>
        <dbReference type="ARBA" id="ARBA00022679"/>
    </source>
</evidence>
<dbReference type="Pfam" id="PF09594">
    <property type="entry name" value="GT87"/>
    <property type="match status" value="1"/>
</dbReference>
<comment type="subcellular location">
    <subcellularLocation>
        <location evidence="1">Cell membrane</location>
        <topology evidence="1">Multi-pass membrane protein</topology>
    </subcellularLocation>
</comment>
<feature type="transmembrane region" description="Helical" evidence="8">
    <location>
        <begin position="198"/>
        <end position="217"/>
    </location>
</feature>
<dbReference type="OrthoDB" id="4337307at2"/>
<reference evidence="10" key="1">
    <citation type="submission" date="2011-12" db="EMBL/GenBank/DDBJ databases">
        <title>Complete genome sequence of Streptomyces cattleya strain DSM 46488.</title>
        <authorList>
            <person name="Ou H.-Y."/>
            <person name="Li P."/>
            <person name="Zhao C."/>
            <person name="O'Hagan D."/>
            <person name="Deng Z."/>
        </authorList>
    </citation>
    <scope>NUCLEOTIDE SEQUENCE [LARGE SCALE GENOMIC DNA]</scope>
    <source>
        <strain evidence="10">ATCC 35852 / DSM 46488 / JCM 4925 / NBRC 14057 / NRRL 8057</strain>
    </source>
</reference>
<evidence type="ECO:0000256" key="8">
    <source>
        <dbReference type="SAM" id="Phobius"/>
    </source>
</evidence>
<proteinExistence type="inferred from homology"/>
<dbReference type="KEGG" id="scy:SCATT_36180"/>
<dbReference type="GO" id="GO:0005886">
    <property type="term" value="C:plasma membrane"/>
    <property type="evidence" value="ECO:0007669"/>
    <property type="project" value="UniProtKB-SubCell"/>
</dbReference>
<feature type="transmembrane region" description="Helical" evidence="8">
    <location>
        <begin position="166"/>
        <end position="191"/>
    </location>
</feature>
<comment type="similarity">
    <text evidence="7">Belongs to the glycosyltransferase 87 family.</text>
</comment>
<evidence type="ECO:0000256" key="2">
    <source>
        <dbReference type="ARBA" id="ARBA00022475"/>
    </source>
</evidence>
<evidence type="ECO:0000313" key="10">
    <source>
        <dbReference type="Proteomes" id="UP000007842"/>
    </source>
</evidence>